<gene>
    <name evidence="16" type="ORF">A3770_10p57510</name>
</gene>
<dbReference type="GO" id="GO:0004674">
    <property type="term" value="F:protein serine/threonine kinase activity"/>
    <property type="evidence" value="ECO:0007669"/>
    <property type="project" value="UniProtKB-KW"/>
</dbReference>
<keyword evidence="8 13" id="KW-0067">ATP-binding</keyword>
<name>A0A5B8MS04_9CHLO</name>
<dbReference type="PANTHER" id="PTHR22983:SF6">
    <property type="entry name" value="SERINE_THREONINE-PROTEIN KINASE 36"/>
    <property type="match status" value="1"/>
</dbReference>
<keyword evidence="5" id="KW-0808">Transferase</keyword>
<evidence type="ECO:0000256" key="3">
    <source>
        <dbReference type="ARBA" id="ARBA00022490"/>
    </source>
</evidence>
<dbReference type="InterPro" id="IPR000719">
    <property type="entry name" value="Prot_kinase_dom"/>
</dbReference>
<feature type="compositionally biased region" description="Basic and acidic residues" evidence="14">
    <location>
        <begin position="299"/>
        <end position="315"/>
    </location>
</feature>
<comment type="catalytic activity">
    <reaction evidence="10">
        <text>L-threonyl-[protein] + ATP = O-phospho-L-threonyl-[protein] + ADP + H(+)</text>
        <dbReference type="Rhea" id="RHEA:46608"/>
        <dbReference type="Rhea" id="RHEA-COMP:11060"/>
        <dbReference type="Rhea" id="RHEA-COMP:11605"/>
        <dbReference type="ChEBI" id="CHEBI:15378"/>
        <dbReference type="ChEBI" id="CHEBI:30013"/>
        <dbReference type="ChEBI" id="CHEBI:30616"/>
        <dbReference type="ChEBI" id="CHEBI:61977"/>
        <dbReference type="ChEBI" id="CHEBI:456216"/>
        <dbReference type="EC" id="2.7.11.1"/>
    </reaction>
</comment>
<feature type="domain" description="Protein kinase" evidence="15">
    <location>
        <begin position="4"/>
        <end position="254"/>
    </location>
</feature>
<keyword evidence="3" id="KW-0963">Cytoplasm</keyword>
<feature type="region of interest" description="Disordered" evidence="14">
    <location>
        <begin position="291"/>
        <end position="359"/>
    </location>
</feature>
<reference evidence="16 17" key="1">
    <citation type="submission" date="2018-07" db="EMBL/GenBank/DDBJ databases">
        <title>The complete nuclear genome of the prasinophyte Chloropicon primus (CCMP1205).</title>
        <authorList>
            <person name="Pombert J.-F."/>
            <person name="Otis C."/>
            <person name="Turmel M."/>
            <person name="Lemieux C."/>
        </authorList>
    </citation>
    <scope>NUCLEOTIDE SEQUENCE [LARGE SCALE GENOMIC DNA]</scope>
    <source>
        <strain evidence="16 17">CCMP1205</strain>
    </source>
</reference>
<dbReference type="InterPro" id="IPR011009">
    <property type="entry name" value="Kinase-like_dom_sf"/>
</dbReference>
<evidence type="ECO:0000313" key="16">
    <source>
        <dbReference type="EMBL" id="QDZ23233.1"/>
    </source>
</evidence>
<dbReference type="SMART" id="SM00220">
    <property type="entry name" value="S_TKc"/>
    <property type="match status" value="1"/>
</dbReference>
<evidence type="ECO:0000256" key="1">
    <source>
        <dbReference type="ARBA" id="ARBA00004245"/>
    </source>
</evidence>
<dbReference type="GO" id="GO:0005856">
    <property type="term" value="C:cytoskeleton"/>
    <property type="evidence" value="ECO:0007669"/>
    <property type="project" value="UniProtKB-SubCell"/>
</dbReference>
<dbReference type="InterPro" id="IPR017441">
    <property type="entry name" value="Protein_kinase_ATP_BS"/>
</dbReference>
<evidence type="ECO:0000256" key="13">
    <source>
        <dbReference type="PROSITE-ProRule" id="PRU10141"/>
    </source>
</evidence>
<dbReference type="FunFam" id="1.10.510.10:FF:000292">
    <property type="entry name" value="Serine/threonine-protein kinase 36"/>
    <property type="match status" value="1"/>
</dbReference>
<evidence type="ECO:0000256" key="11">
    <source>
        <dbReference type="ARBA" id="ARBA00048679"/>
    </source>
</evidence>
<dbReference type="OrthoDB" id="266718at2759"/>
<evidence type="ECO:0000313" key="17">
    <source>
        <dbReference type="Proteomes" id="UP000316726"/>
    </source>
</evidence>
<dbReference type="AlphaFoldDB" id="A0A5B8MS04"/>
<evidence type="ECO:0000256" key="14">
    <source>
        <dbReference type="SAM" id="MobiDB-lite"/>
    </source>
</evidence>
<dbReference type="PROSITE" id="PS50011">
    <property type="entry name" value="PROTEIN_KINASE_DOM"/>
    <property type="match status" value="1"/>
</dbReference>
<dbReference type="FunFam" id="3.30.200.20:FF:000042">
    <property type="entry name" value="Aurora kinase A"/>
    <property type="match status" value="1"/>
</dbReference>
<evidence type="ECO:0000259" key="15">
    <source>
        <dbReference type="PROSITE" id="PS50011"/>
    </source>
</evidence>
<comment type="catalytic activity">
    <reaction evidence="11">
        <text>L-seryl-[protein] + ATP = O-phospho-L-seryl-[protein] + ADP + H(+)</text>
        <dbReference type="Rhea" id="RHEA:17989"/>
        <dbReference type="Rhea" id="RHEA-COMP:9863"/>
        <dbReference type="Rhea" id="RHEA-COMP:11604"/>
        <dbReference type="ChEBI" id="CHEBI:15378"/>
        <dbReference type="ChEBI" id="CHEBI:29999"/>
        <dbReference type="ChEBI" id="CHEBI:30616"/>
        <dbReference type="ChEBI" id="CHEBI:83421"/>
        <dbReference type="ChEBI" id="CHEBI:456216"/>
        <dbReference type="EC" id="2.7.11.1"/>
    </reaction>
</comment>
<accession>A0A5B8MS04</accession>
<dbReference type="EMBL" id="CP031043">
    <property type="protein sequence ID" value="QDZ23233.1"/>
    <property type="molecule type" value="Genomic_DNA"/>
</dbReference>
<keyword evidence="17" id="KW-1185">Reference proteome</keyword>
<keyword evidence="9" id="KW-0206">Cytoskeleton</keyword>
<organism evidence="16 17">
    <name type="scientific">Chloropicon primus</name>
    <dbReference type="NCBI Taxonomy" id="1764295"/>
    <lineage>
        <taxon>Eukaryota</taxon>
        <taxon>Viridiplantae</taxon>
        <taxon>Chlorophyta</taxon>
        <taxon>Chloropicophyceae</taxon>
        <taxon>Chloropicales</taxon>
        <taxon>Chloropicaceae</taxon>
        <taxon>Chloropicon</taxon>
    </lineage>
</organism>
<dbReference type="STRING" id="1764295.A0A5B8MS04"/>
<dbReference type="CDD" id="cd14002">
    <property type="entry name" value="STKc_STK36"/>
    <property type="match status" value="1"/>
</dbReference>
<evidence type="ECO:0000256" key="7">
    <source>
        <dbReference type="ARBA" id="ARBA00022777"/>
    </source>
</evidence>
<dbReference type="Pfam" id="PF00069">
    <property type="entry name" value="Pkinase"/>
    <property type="match status" value="1"/>
</dbReference>
<dbReference type="SUPFAM" id="SSF48371">
    <property type="entry name" value="ARM repeat"/>
    <property type="match status" value="1"/>
</dbReference>
<dbReference type="GO" id="GO:0005524">
    <property type="term" value="F:ATP binding"/>
    <property type="evidence" value="ECO:0007669"/>
    <property type="project" value="UniProtKB-UniRule"/>
</dbReference>
<protein>
    <recommendedName>
        <fullName evidence="2">non-specific serine/threonine protein kinase</fullName>
        <ecNumber evidence="2">2.7.11.1</ecNumber>
    </recommendedName>
    <alternativeName>
        <fullName evidence="12">Fused homolog</fullName>
    </alternativeName>
</protein>
<dbReference type="PROSITE" id="PS00108">
    <property type="entry name" value="PROTEIN_KINASE_ST"/>
    <property type="match status" value="1"/>
</dbReference>
<evidence type="ECO:0000256" key="9">
    <source>
        <dbReference type="ARBA" id="ARBA00023212"/>
    </source>
</evidence>
<feature type="compositionally biased region" description="Basic and acidic residues" evidence="14">
    <location>
        <begin position="333"/>
        <end position="345"/>
    </location>
</feature>
<feature type="binding site" evidence="13">
    <location>
        <position position="37"/>
    </location>
    <ligand>
        <name>ATP</name>
        <dbReference type="ChEBI" id="CHEBI:30616"/>
    </ligand>
</feature>
<proteinExistence type="predicted"/>
<evidence type="ECO:0000256" key="12">
    <source>
        <dbReference type="ARBA" id="ARBA00075375"/>
    </source>
</evidence>
<comment type="subcellular location">
    <subcellularLocation>
        <location evidence="1">Cytoplasm</location>
        <location evidence="1">Cytoskeleton</location>
    </subcellularLocation>
</comment>
<keyword evidence="6 13" id="KW-0547">Nucleotide-binding</keyword>
<evidence type="ECO:0000256" key="2">
    <source>
        <dbReference type="ARBA" id="ARBA00012513"/>
    </source>
</evidence>
<dbReference type="PANTHER" id="PTHR22983">
    <property type="entry name" value="PROTEIN KINASE RELATED"/>
    <property type="match status" value="1"/>
</dbReference>
<evidence type="ECO:0000256" key="4">
    <source>
        <dbReference type="ARBA" id="ARBA00022527"/>
    </source>
</evidence>
<evidence type="ECO:0000256" key="5">
    <source>
        <dbReference type="ARBA" id="ARBA00022679"/>
    </source>
</evidence>
<dbReference type="Gene3D" id="1.10.510.10">
    <property type="entry name" value="Transferase(Phosphotransferase) domain 1"/>
    <property type="match status" value="1"/>
</dbReference>
<evidence type="ECO:0000256" key="6">
    <source>
        <dbReference type="ARBA" id="ARBA00022741"/>
    </source>
</evidence>
<dbReference type="Proteomes" id="UP000316726">
    <property type="component" value="Chromosome 10"/>
</dbReference>
<feature type="compositionally biased region" description="Polar residues" evidence="14">
    <location>
        <begin position="316"/>
        <end position="330"/>
    </location>
</feature>
<dbReference type="SUPFAM" id="SSF56112">
    <property type="entry name" value="Protein kinase-like (PK-like)"/>
    <property type="match status" value="1"/>
</dbReference>
<dbReference type="Gene3D" id="1.25.10.10">
    <property type="entry name" value="Leucine-rich Repeat Variant"/>
    <property type="match status" value="1"/>
</dbReference>
<dbReference type="EC" id="2.7.11.1" evidence="2"/>
<dbReference type="InterPro" id="IPR011989">
    <property type="entry name" value="ARM-like"/>
</dbReference>
<sequence>MENYHVIELVGEGSFGKVYKGRRKHTGQIVALKFIVKQGKSEKDLKNLRQEIEILRHLRHENIIQMLDTFETKSKFVVVTELAHGELFEILEDDQKLPEECVAKIGKQLVRALHYLHSNGIIHRDMKPQNILIGANGTVKLCDFGFARAIASKSIVLTSIKGTPLYMAPEVVQEQPYNHTVDLWSLGVILYELFVGQPPFYTNSIYSLINHIVKDPVKYPKQMSPELKSFLKGLLNKKAKDRLDWPDLLHHPFVEETLEEKEKRSEQMMVAQMTLRECQAWKGENGAVAGAAAALQHQEPSEDKGGSGRAMREMDTNNAENGKENLSSAPPTHDAKAGREVETNKSSEGSVGGKAPQEDNELAGLVDRILSVNATSNPHSGPGGGVDLKQLPASSLDSLFNAFRLSLEKMLERQGSYQNQENSCRHGVLTFAKVWTVLLSKGDSEGYIKALFTSKDGGSCVIKLMASLAEIAGGRIQGGLLTTLSHIARVGYYEGMAHAGIYKQMRSLLLHEHSAVRARTCNLVGNMFRHSAYFYQPFLDEEIVDVLVERLGDRDETTRKFAAFAVGNAAFHSSLLVSTLVENGVVTALEGLLVTKDCQTNAAGALCNLAKYNASVRERATWLTVKKILKKRLEGKK</sequence>
<evidence type="ECO:0000256" key="10">
    <source>
        <dbReference type="ARBA" id="ARBA00047899"/>
    </source>
</evidence>
<keyword evidence="7 16" id="KW-0418">Kinase</keyword>
<evidence type="ECO:0000256" key="8">
    <source>
        <dbReference type="ARBA" id="ARBA00022840"/>
    </source>
</evidence>
<dbReference type="GO" id="GO:0005737">
    <property type="term" value="C:cytoplasm"/>
    <property type="evidence" value="ECO:0007669"/>
    <property type="project" value="TreeGrafter"/>
</dbReference>
<keyword evidence="4 16" id="KW-0723">Serine/threonine-protein kinase</keyword>
<dbReference type="InterPro" id="IPR008271">
    <property type="entry name" value="Ser/Thr_kinase_AS"/>
</dbReference>
<dbReference type="InterPro" id="IPR016024">
    <property type="entry name" value="ARM-type_fold"/>
</dbReference>
<dbReference type="PROSITE" id="PS00107">
    <property type="entry name" value="PROTEIN_KINASE_ATP"/>
    <property type="match status" value="1"/>
</dbReference>